<dbReference type="Proteomes" id="UP000430345">
    <property type="component" value="Unassembled WGS sequence"/>
</dbReference>
<evidence type="ECO:0000256" key="2">
    <source>
        <dbReference type="ARBA" id="ARBA00022679"/>
    </source>
</evidence>
<evidence type="ECO:0000256" key="3">
    <source>
        <dbReference type="ARBA" id="ARBA00022695"/>
    </source>
</evidence>
<keyword evidence="6" id="KW-1185">Reference proteome</keyword>
<organism evidence="5 6">
    <name type="scientific">Clostridium tarantellae</name>
    <dbReference type="NCBI Taxonomy" id="39493"/>
    <lineage>
        <taxon>Bacteria</taxon>
        <taxon>Bacillati</taxon>
        <taxon>Bacillota</taxon>
        <taxon>Clostridia</taxon>
        <taxon>Eubacteriales</taxon>
        <taxon>Clostridiaceae</taxon>
        <taxon>Clostridium</taxon>
    </lineage>
</organism>
<dbReference type="AlphaFoldDB" id="A0A6I1MNX3"/>
<comment type="catalytic activity">
    <reaction evidence="4">
        <text>apo-[citrate lyase ACP] + 2'-(5''-triphospho-alpha-D-ribosyl)-3'-dephospho-CoA = holo-[citrate lyase ACP] + diphosphate</text>
        <dbReference type="Rhea" id="RHEA:16333"/>
        <dbReference type="Rhea" id="RHEA-COMP:10157"/>
        <dbReference type="Rhea" id="RHEA-COMP:10158"/>
        <dbReference type="ChEBI" id="CHEBI:29999"/>
        <dbReference type="ChEBI" id="CHEBI:33019"/>
        <dbReference type="ChEBI" id="CHEBI:61378"/>
        <dbReference type="ChEBI" id="CHEBI:82683"/>
        <dbReference type="EC" id="2.7.7.61"/>
    </reaction>
</comment>
<comment type="caution">
    <text evidence="5">The sequence shown here is derived from an EMBL/GenBank/DDBJ whole genome shotgun (WGS) entry which is preliminary data.</text>
</comment>
<dbReference type="NCBIfam" id="TIGR03124">
    <property type="entry name" value="citrate_citX"/>
    <property type="match status" value="1"/>
</dbReference>
<dbReference type="GO" id="GO:0050519">
    <property type="term" value="F:holo-citrate lyase synthase activity"/>
    <property type="evidence" value="ECO:0007669"/>
    <property type="project" value="UniProtKB-EC"/>
</dbReference>
<protein>
    <recommendedName>
        <fullName evidence="1">citrate lyase holo-[acyl-carrier protein] synthase</fullName>
        <ecNumber evidence="1">2.7.7.61</ecNumber>
    </recommendedName>
</protein>
<proteinExistence type="predicted"/>
<name>A0A6I1MNX3_9CLOT</name>
<dbReference type="GO" id="GO:0016829">
    <property type="term" value="F:lyase activity"/>
    <property type="evidence" value="ECO:0007669"/>
    <property type="project" value="UniProtKB-KW"/>
</dbReference>
<evidence type="ECO:0000313" key="6">
    <source>
        <dbReference type="Proteomes" id="UP000430345"/>
    </source>
</evidence>
<dbReference type="GO" id="GO:0051191">
    <property type="term" value="P:prosthetic group biosynthetic process"/>
    <property type="evidence" value="ECO:0007669"/>
    <property type="project" value="InterPro"/>
</dbReference>
<sequence length="177" mass="20585">MNSFMNSEKMKLLEEILKGKEERVELQKKLIYKYNKTLVSFSLNIPGLYKVKNKYLIIFNAGIEALIKEAKKQKLEILDIKENITKAGFDGFLVVNADAYTVKKMTIFIEENHSLGRLFDLDVFDNNFNQISRTKFGVGKRKCLICDNEANVCRRESNHLLEEVLNKINILINEYII</sequence>
<gene>
    <name evidence="5" type="primary">citX</name>
    <name evidence="5" type="ORF">GBZ86_08605</name>
</gene>
<accession>A0A6I1MNX3</accession>
<reference evidence="5 6" key="1">
    <citation type="submission" date="2019-10" db="EMBL/GenBank/DDBJ databases">
        <title>The Genome Sequence of Clostridium tarantellae Isolated from Fish Brain.</title>
        <authorList>
            <person name="Bano L."/>
            <person name="Kiel M."/>
            <person name="Sales G."/>
            <person name="Doxey A.C."/>
            <person name="Mansfield M.J."/>
            <person name="Schiavone M."/>
            <person name="Rossetto O."/>
            <person name="Pirazzini M."/>
            <person name="Dobrindt U."/>
            <person name="Montecucco C."/>
        </authorList>
    </citation>
    <scope>NUCLEOTIDE SEQUENCE [LARGE SCALE GENOMIC DNA]</scope>
    <source>
        <strain evidence="5 6">DSM 3997</strain>
    </source>
</reference>
<dbReference type="Pfam" id="PF03802">
    <property type="entry name" value="CitX"/>
    <property type="match status" value="1"/>
</dbReference>
<evidence type="ECO:0000256" key="1">
    <source>
        <dbReference type="ARBA" id="ARBA00012524"/>
    </source>
</evidence>
<dbReference type="EMBL" id="WHJC01000110">
    <property type="protein sequence ID" value="MPQ43817.1"/>
    <property type="molecule type" value="Genomic_DNA"/>
</dbReference>
<dbReference type="EC" id="2.7.7.61" evidence="1"/>
<evidence type="ECO:0000313" key="5">
    <source>
        <dbReference type="EMBL" id="MPQ43817.1"/>
    </source>
</evidence>
<evidence type="ECO:0000256" key="4">
    <source>
        <dbReference type="ARBA" id="ARBA00048574"/>
    </source>
</evidence>
<dbReference type="OrthoDB" id="3196716at2"/>
<dbReference type="RefSeq" id="WP_152889678.1">
    <property type="nucleotide sequence ID" value="NZ_WHJC01000110.1"/>
</dbReference>
<keyword evidence="5" id="KW-0456">Lyase</keyword>
<keyword evidence="2 5" id="KW-0808">Transferase</keyword>
<dbReference type="InterPro" id="IPR005551">
    <property type="entry name" value="CitX"/>
</dbReference>
<keyword evidence="3 5" id="KW-0548">Nucleotidyltransferase</keyword>